<evidence type="ECO:0000259" key="4">
    <source>
        <dbReference type="PROSITE" id="PS01124"/>
    </source>
</evidence>
<dbReference type="PANTHER" id="PTHR46796:SF12">
    <property type="entry name" value="HTH-TYPE DNA-BINDING TRANSCRIPTIONAL ACTIVATOR EUTR"/>
    <property type="match status" value="1"/>
</dbReference>
<gene>
    <name evidence="5" type="ORF">KUV26_20805</name>
</gene>
<dbReference type="EMBL" id="JAHVJA010000014">
    <property type="protein sequence ID" value="MBY6141883.1"/>
    <property type="molecule type" value="Genomic_DNA"/>
</dbReference>
<dbReference type="Gene3D" id="1.10.10.60">
    <property type="entry name" value="Homeodomain-like"/>
    <property type="match status" value="1"/>
</dbReference>
<dbReference type="InterPro" id="IPR018060">
    <property type="entry name" value="HTH_AraC"/>
</dbReference>
<evidence type="ECO:0000256" key="1">
    <source>
        <dbReference type="ARBA" id="ARBA00023015"/>
    </source>
</evidence>
<dbReference type="RefSeq" id="WP_222509824.1">
    <property type="nucleotide sequence ID" value="NZ_JAHVJA010000014.1"/>
</dbReference>
<comment type="caution">
    <text evidence="5">The sequence shown here is derived from an EMBL/GenBank/DDBJ whole genome shotgun (WGS) entry which is preliminary data.</text>
</comment>
<evidence type="ECO:0000256" key="2">
    <source>
        <dbReference type="ARBA" id="ARBA00023125"/>
    </source>
</evidence>
<dbReference type="Proteomes" id="UP000766629">
    <property type="component" value="Unassembled WGS sequence"/>
</dbReference>
<protein>
    <submittedName>
        <fullName evidence="5">AraC family transcriptional regulator</fullName>
    </submittedName>
</protein>
<keyword evidence="6" id="KW-1185">Reference proteome</keyword>
<reference evidence="5 6" key="1">
    <citation type="submission" date="2021-06" db="EMBL/GenBank/DDBJ databases">
        <title>50 bacteria genomes isolated from Dapeng, Shenzhen, China.</title>
        <authorList>
            <person name="Zheng W."/>
            <person name="Yu S."/>
            <person name="Huang Y."/>
        </authorList>
    </citation>
    <scope>NUCLEOTIDE SEQUENCE [LARGE SCALE GENOMIC DNA]</scope>
    <source>
        <strain evidence="5 6">DP1N14-2</strain>
    </source>
</reference>
<name>A0ABS7NL04_9RHOB</name>
<keyword evidence="3" id="KW-0804">Transcription</keyword>
<dbReference type="PROSITE" id="PS01124">
    <property type="entry name" value="HTH_ARAC_FAMILY_2"/>
    <property type="match status" value="1"/>
</dbReference>
<evidence type="ECO:0000313" key="5">
    <source>
        <dbReference type="EMBL" id="MBY6141883.1"/>
    </source>
</evidence>
<dbReference type="Pfam" id="PF14525">
    <property type="entry name" value="AraC_binding_2"/>
    <property type="match status" value="1"/>
</dbReference>
<dbReference type="Pfam" id="PF12833">
    <property type="entry name" value="HTH_18"/>
    <property type="match status" value="1"/>
</dbReference>
<dbReference type="InterPro" id="IPR035418">
    <property type="entry name" value="AraC-bd_2"/>
</dbReference>
<keyword evidence="2" id="KW-0238">DNA-binding</keyword>
<sequence length="323" mass="35911">MLTYHRSIWVENADPKGKYSELTLRPESTIRMHAGRNRRAAVATAKLEPSGTNIVAVTSTGHDIEVNDEGSLTIMLPYSGDVSVRVQNRSFHARAGEGLAFTPSRRKTSVKAAQGREFAAFMLKAPVAATDLRRYTPRLLSGNPNFDLKIDAVRSLSDLIRYIMTDLSSQNPVLADTRAAQLVEALMKQHLQSALEVWPTDQYPTLLAPDPHFRRAVDFMRAHHCEPLQLEDIAEAAGISCRKLQRVFRRATGLTVWAYLTSIRMSQARRLLVSGAPVSVTAAAFECGIAHLGRFARQYQNAYGELPSQTLRRAKARVDMPGR</sequence>
<feature type="domain" description="HTH araC/xylS-type" evidence="4">
    <location>
        <begin position="214"/>
        <end position="313"/>
    </location>
</feature>
<dbReference type="InterPro" id="IPR050204">
    <property type="entry name" value="AraC_XylS_family_regulators"/>
</dbReference>
<evidence type="ECO:0000313" key="6">
    <source>
        <dbReference type="Proteomes" id="UP000766629"/>
    </source>
</evidence>
<organism evidence="5 6">
    <name type="scientific">Leisingera daeponensis</name>
    <dbReference type="NCBI Taxonomy" id="405746"/>
    <lineage>
        <taxon>Bacteria</taxon>
        <taxon>Pseudomonadati</taxon>
        <taxon>Pseudomonadota</taxon>
        <taxon>Alphaproteobacteria</taxon>
        <taxon>Rhodobacterales</taxon>
        <taxon>Roseobacteraceae</taxon>
        <taxon>Leisingera</taxon>
    </lineage>
</organism>
<accession>A0ABS7NL04</accession>
<evidence type="ECO:0000256" key="3">
    <source>
        <dbReference type="ARBA" id="ARBA00023163"/>
    </source>
</evidence>
<keyword evidence="1" id="KW-0805">Transcription regulation</keyword>
<dbReference type="InterPro" id="IPR018062">
    <property type="entry name" value="HTH_AraC-typ_CS"/>
</dbReference>
<dbReference type="SUPFAM" id="SSF46689">
    <property type="entry name" value="Homeodomain-like"/>
    <property type="match status" value="2"/>
</dbReference>
<dbReference type="SMART" id="SM00342">
    <property type="entry name" value="HTH_ARAC"/>
    <property type="match status" value="1"/>
</dbReference>
<dbReference type="PROSITE" id="PS00041">
    <property type="entry name" value="HTH_ARAC_FAMILY_1"/>
    <property type="match status" value="1"/>
</dbReference>
<dbReference type="InterPro" id="IPR009057">
    <property type="entry name" value="Homeodomain-like_sf"/>
</dbReference>
<dbReference type="PANTHER" id="PTHR46796">
    <property type="entry name" value="HTH-TYPE TRANSCRIPTIONAL ACTIVATOR RHAS-RELATED"/>
    <property type="match status" value="1"/>
</dbReference>
<proteinExistence type="predicted"/>